<gene>
    <name evidence="10" type="ORF">RRG08_033562</name>
</gene>
<dbReference type="InterPro" id="IPR044865">
    <property type="entry name" value="MRH_dom"/>
</dbReference>
<dbReference type="Pfam" id="PF07915">
    <property type="entry name" value="PRKCSH"/>
    <property type="match status" value="2"/>
</dbReference>
<dbReference type="PROSITE" id="PS51914">
    <property type="entry name" value="MRH"/>
    <property type="match status" value="2"/>
</dbReference>
<evidence type="ECO:0000256" key="5">
    <source>
        <dbReference type="ARBA" id="ARBA00037585"/>
    </source>
</evidence>
<comment type="caution">
    <text evidence="10">The sequence shown here is derived from an EMBL/GenBank/DDBJ whole genome shotgun (WGS) entry which is preliminary data.</text>
</comment>
<keyword evidence="11" id="KW-1185">Reference proteome</keyword>
<evidence type="ECO:0000313" key="10">
    <source>
        <dbReference type="EMBL" id="KAK3700285.1"/>
    </source>
</evidence>
<evidence type="ECO:0000256" key="7">
    <source>
        <dbReference type="ARBA" id="ARBA00041661"/>
    </source>
</evidence>
<comment type="function">
    <text evidence="5">Probable lectin that binds selectively to improperly folded lumenal proteins. May function in endoplasmic reticulum quality control and endoplasmic reticulum-associated degradation (ERAD) of both non-glycosylated proteins and glycoproteins.</text>
</comment>
<dbReference type="InterPro" id="IPR012913">
    <property type="entry name" value="OS9-like_dom"/>
</dbReference>
<evidence type="ECO:0000256" key="4">
    <source>
        <dbReference type="ARBA" id="ARBA00023157"/>
    </source>
</evidence>
<feature type="domain" description="MRH" evidence="9">
    <location>
        <begin position="346"/>
        <end position="469"/>
    </location>
</feature>
<dbReference type="GO" id="GO:0030968">
    <property type="term" value="P:endoplasmic reticulum unfolded protein response"/>
    <property type="evidence" value="ECO:0007669"/>
    <property type="project" value="InterPro"/>
</dbReference>
<comment type="subcellular location">
    <subcellularLocation>
        <location evidence="1">Endoplasmic reticulum</location>
    </subcellularLocation>
</comment>
<dbReference type="SUPFAM" id="SSF50911">
    <property type="entry name" value="Mannose 6-phosphate receptor domain"/>
    <property type="match status" value="2"/>
</dbReference>
<dbReference type="PANTHER" id="PTHR15414">
    <property type="entry name" value="OS-9-RELATED"/>
    <property type="match status" value="1"/>
</dbReference>
<feature type="compositionally biased region" description="Basic and acidic residues" evidence="8">
    <location>
        <begin position="322"/>
        <end position="335"/>
    </location>
</feature>
<dbReference type="EMBL" id="JAWDGP010007919">
    <property type="protein sequence ID" value="KAK3700285.1"/>
    <property type="molecule type" value="Genomic_DNA"/>
</dbReference>
<keyword evidence="4" id="KW-1015">Disulfide bond</keyword>
<sequence length="483" mass="55099">MQNLYGSLVNGNSFDPLMDSNLFSVSWLGPLDLNQDEISDLGDRHVVVTTNKKETYQCILPEAKSKTTDDEASYDGPDVDEIMKPLFNQPHCSYRIESYWTYELCHGKSLKQYHETREQGAKPKVQEYFLGLGNSRTVAKDETSTSLKVVPEVDVNSKETDQQLSEKDEKLRSPLPVRDIEGVQLPYFEVVMDGGTRCDLTGKPRKSRVLYICQPEGRGEIYEFKESSTCEYEVLVLSALLCKHPSYRPKTQPVSEIRCHAMVGSPLRPSELSRVEYEVRHLKSAPQYYKTTPETEQPIEEPRQQNFFKKTKADEEAAAAKAQEEHQSMLSSHTDKQTVRNILTGSQCLRGGTGWWKHEVCIGRFAKQFHKDKQVDATIYLGYWNKEKHLQWLQDNPSKRPKAAQDRKVVSLFYSDGDVCDITGKSRTCEVRLKCLQNIKNTHAVILSLSEPSTCQYVLTVESALFCDVLKHADENAMFNLEV</sequence>
<organism evidence="10 11">
    <name type="scientific">Elysia crispata</name>
    <name type="common">lettuce slug</name>
    <dbReference type="NCBI Taxonomy" id="231223"/>
    <lineage>
        <taxon>Eukaryota</taxon>
        <taxon>Metazoa</taxon>
        <taxon>Spiralia</taxon>
        <taxon>Lophotrochozoa</taxon>
        <taxon>Mollusca</taxon>
        <taxon>Gastropoda</taxon>
        <taxon>Heterobranchia</taxon>
        <taxon>Euthyneura</taxon>
        <taxon>Panpulmonata</taxon>
        <taxon>Sacoglossa</taxon>
        <taxon>Placobranchoidea</taxon>
        <taxon>Plakobranchidae</taxon>
        <taxon>Elysia</taxon>
    </lineage>
</organism>
<dbReference type="GO" id="GO:0005788">
    <property type="term" value="C:endoplasmic reticulum lumen"/>
    <property type="evidence" value="ECO:0007669"/>
    <property type="project" value="TreeGrafter"/>
</dbReference>
<name>A0AAE0XP67_9GAST</name>
<protein>
    <recommendedName>
        <fullName evidence="6">Endoplasmic reticulum lectin 1</fullName>
    </recommendedName>
    <alternativeName>
        <fullName evidence="7">ER lectin</fullName>
    </alternativeName>
</protein>
<keyword evidence="3" id="KW-0256">Endoplasmic reticulum</keyword>
<evidence type="ECO:0000256" key="1">
    <source>
        <dbReference type="ARBA" id="ARBA00004240"/>
    </source>
</evidence>
<dbReference type="Gene3D" id="2.70.130.10">
    <property type="entry name" value="Mannose-6-phosphate receptor binding domain"/>
    <property type="match status" value="2"/>
</dbReference>
<evidence type="ECO:0000313" key="11">
    <source>
        <dbReference type="Proteomes" id="UP001283361"/>
    </source>
</evidence>
<reference evidence="10" key="1">
    <citation type="journal article" date="2023" name="G3 (Bethesda)">
        <title>A reference genome for the long-term kleptoplast-retaining sea slug Elysia crispata morphotype clarki.</title>
        <authorList>
            <person name="Eastman K.E."/>
            <person name="Pendleton A.L."/>
            <person name="Shaikh M.A."/>
            <person name="Suttiyut T."/>
            <person name="Ogas R."/>
            <person name="Tomko P."/>
            <person name="Gavelis G."/>
            <person name="Widhalm J.R."/>
            <person name="Wisecaver J.H."/>
        </authorList>
    </citation>
    <scope>NUCLEOTIDE SEQUENCE</scope>
    <source>
        <strain evidence="10">ECLA1</strain>
    </source>
</reference>
<accession>A0AAE0XP67</accession>
<dbReference type="InterPro" id="IPR009011">
    <property type="entry name" value="Man6P_isomerase_rcpt-bd_dom_sf"/>
</dbReference>
<evidence type="ECO:0000256" key="2">
    <source>
        <dbReference type="ARBA" id="ARBA00022729"/>
    </source>
</evidence>
<proteinExistence type="predicted"/>
<dbReference type="PANTHER" id="PTHR15414:SF0">
    <property type="entry name" value="ENDOPLASMIC RETICULUM LECTIN 1"/>
    <property type="match status" value="1"/>
</dbReference>
<evidence type="ECO:0000259" key="9">
    <source>
        <dbReference type="PROSITE" id="PS51914"/>
    </source>
</evidence>
<dbReference type="GO" id="GO:0030970">
    <property type="term" value="P:retrograde protein transport, ER to cytosol"/>
    <property type="evidence" value="ECO:0007669"/>
    <property type="project" value="TreeGrafter"/>
</dbReference>
<evidence type="ECO:0000256" key="8">
    <source>
        <dbReference type="SAM" id="MobiDB-lite"/>
    </source>
</evidence>
<keyword evidence="2" id="KW-0732">Signal</keyword>
<dbReference type="InterPro" id="IPR045149">
    <property type="entry name" value="OS-9-like"/>
</dbReference>
<evidence type="ECO:0000256" key="3">
    <source>
        <dbReference type="ARBA" id="ARBA00022824"/>
    </source>
</evidence>
<feature type="domain" description="MRH" evidence="9">
    <location>
        <begin position="90"/>
        <end position="244"/>
    </location>
</feature>
<dbReference type="FunFam" id="2.70.130.10:FF:000001">
    <property type="entry name" value="Endoplasmic reticulum lectin 1"/>
    <property type="match status" value="1"/>
</dbReference>
<dbReference type="Proteomes" id="UP001283361">
    <property type="component" value="Unassembled WGS sequence"/>
</dbReference>
<evidence type="ECO:0000256" key="6">
    <source>
        <dbReference type="ARBA" id="ARBA00041108"/>
    </source>
</evidence>
<feature type="region of interest" description="Disordered" evidence="8">
    <location>
        <begin position="312"/>
        <end position="335"/>
    </location>
</feature>
<dbReference type="AlphaFoldDB" id="A0AAE0XP67"/>